<name>A0ABT4GRD2_PAEAL</name>
<gene>
    <name evidence="1" type="ORF">M5X12_01600</name>
</gene>
<keyword evidence="2" id="KW-1185">Reference proteome</keyword>
<accession>A0ABT4GRD2</accession>
<evidence type="ECO:0000313" key="1">
    <source>
        <dbReference type="EMBL" id="MCY9759258.1"/>
    </source>
</evidence>
<dbReference type="Proteomes" id="UP001527181">
    <property type="component" value="Unassembled WGS sequence"/>
</dbReference>
<organism evidence="1 2">
    <name type="scientific">Paenibacillus alvei</name>
    <name type="common">Bacillus alvei</name>
    <dbReference type="NCBI Taxonomy" id="44250"/>
    <lineage>
        <taxon>Bacteria</taxon>
        <taxon>Bacillati</taxon>
        <taxon>Bacillota</taxon>
        <taxon>Bacilli</taxon>
        <taxon>Bacillales</taxon>
        <taxon>Paenibacillaceae</taxon>
        <taxon>Paenibacillus</taxon>
    </lineage>
</organism>
<proteinExistence type="predicted"/>
<sequence>MNILRAIKETGFSGFVGLEGGYTIDTDEAVEQFKQNIVTPVFGSLQS</sequence>
<dbReference type="RefSeq" id="WP_268599188.1">
    <property type="nucleotide sequence ID" value="NZ_JAMDNP010000003.1"/>
</dbReference>
<dbReference type="EMBL" id="JAMDNP010000003">
    <property type="protein sequence ID" value="MCY9759258.1"/>
    <property type="molecule type" value="Genomic_DNA"/>
</dbReference>
<protein>
    <submittedName>
        <fullName evidence="1">Uncharacterized protein</fullName>
    </submittedName>
</protein>
<evidence type="ECO:0000313" key="2">
    <source>
        <dbReference type="Proteomes" id="UP001527181"/>
    </source>
</evidence>
<comment type="caution">
    <text evidence="1">The sequence shown here is derived from an EMBL/GenBank/DDBJ whole genome shotgun (WGS) entry which is preliminary data.</text>
</comment>
<reference evidence="1 2" key="1">
    <citation type="submission" date="2022-05" db="EMBL/GenBank/DDBJ databases">
        <title>Genome Sequencing of Bee-Associated Microbes.</title>
        <authorList>
            <person name="Dunlap C."/>
        </authorList>
    </citation>
    <scope>NUCLEOTIDE SEQUENCE [LARGE SCALE GENOMIC DNA]</scope>
    <source>
        <strain evidence="1 2">NRRL B-04010</strain>
    </source>
</reference>